<evidence type="ECO:0000259" key="2">
    <source>
        <dbReference type="Pfam" id="PF04424"/>
    </source>
</evidence>
<feature type="region of interest" description="Disordered" evidence="1">
    <location>
        <begin position="295"/>
        <end position="325"/>
    </location>
</feature>
<sequence>MTDDELTGILANLLFDQQPSNVGDVSAVLSLLPLLHKGLDVDLRFSHIRDFAETANARLFAAFGVELVHGWVVDEQSESEVARVLGSCGNSYEGAVEFILAADELSSGVIEQGHPGPPDGHQRHGESSSNSGELDEAQQRRVHEAIALNEWLQATATQLTERGLAMLQADLGGDSLSVMFRNNHFSTLFRRADGQLFLLCTDDVVAADPRIVWESLSDVHQATSQFVDSRFLPLASGNHDGSEGGGGGGSSRGDGSGDKRREGDYARQGARYASREQEAAAQIDSDYAMALRLHEEERERDQQSQLQVRQQDRHPPGMDVKRGGNTLFNVPEVTREGETRLARAIHRTQSDENFDRQMQAAFLPNEAVRARPPRQRQQEQQQQHQQAAQDKCVIQ</sequence>
<gene>
    <name evidence="3" type="ORF">LPJ61_004070</name>
</gene>
<evidence type="ECO:0000256" key="1">
    <source>
        <dbReference type="SAM" id="MobiDB-lite"/>
    </source>
</evidence>
<dbReference type="InterPro" id="IPR033979">
    <property type="entry name" value="MINDY_domain"/>
</dbReference>
<dbReference type="Proteomes" id="UP001143981">
    <property type="component" value="Unassembled WGS sequence"/>
</dbReference>
<organism evidence="3 4">
    <name type="scientific">Coemansia biformis</name>
    <dbReference type="NCBI Taxonomy" id="1286918"/>
    <lineage>
        <taxon>Eukaryota</taxon>
        <taxon>Fungi</taxon>
        <taxon>Fungi incertae sedis</taxon>
        <taxon>Zoopagomycota</taxon>
        <taxon>Kickxellomycotina</taxon>
        <taxon>Kickxellomycetes</taxon>
        <taxon>Kickxellales</taxon>
        <taxon>Kickxellaceae</taxon>
        <taxon>Coemansia</taxon>
    </lineage>
</organism>
<dbReference type="PANTHER" id="PTHR18063">
    <property type="entry name" value="NF-E2 INDUCIBLE PROTEIN"/>
    <property type="match status" value="1"/>
</dbReference>
<keyword evidence="4" id="KW-1185">Reference proteome</keyword>
<dbReference type="InterPro" id="IPR007518">
    <property type="entry name" value="MINDY"/>
</dbReference>
<dbReference type="Pfam" id="PF04424">
    <property type="entry name" value="MINDY_DUB"/>
    <property type="match status" value="1"/>
</dbReference>
<evidence type="ECO:0000313" key="4">
    <source>
        <dbReference type="Proteomes" id="UP001143981"/>
    </source>
</evidence>
<dbReference type="PANTHER" id="PTHR18063:SF6">
    <property type="entry name" value="UBIQUITIN CARBOXYL-TERMINAL HYDROLASE"/>
    <property type="match status" value="1"/>
</dbReference>
<feature type="region of interest" description="Disordered" evidence="1">
    <location>
        <begin position="234"/>
        <end position="281"/>
    </location>
</feature>
<dbReference type="GO" id="GO:1990380">
    <property type="term" value="F:K48-linked deubiquitinase activity"/>
    <property type="evidence" value="ECO:0007669"/>
    <property type="project" value="InterPro"/>
</dbReference>
<comment type="caution">
    <text evidence="3">The sequence shown here is derived from an EMBL/GenBank/DDBJ whole genome shotgun (WGS) entry which is preliminary data.</text>
</comment>
<dbReference type="EMBL" id="JANBOI010000835">
    <property type="protein sequence ID" value="KAJ1728366.1"/>
    <property type="molecule type" value="Genomic_DNA"/>
</dbReference>
<accession>A0A9W7YB00</accession>
<evidence type="ECO:0000313" key="3">
    <source>
        <dbReference type="EMBL" id="KAJ1728366.1"/>
    </source>
</evidence>
<dbReference type="OrthoDB" id="10261212at2759"/>
<dbReference type="GO" id="GO:0004843">
    <property type="term" value="F:cysteine-type deubiquitinase activity"/>
    <property type="evidence" value="ECO:0007669"/>
    <property type="project" value="InterPro"/>
</dbReference>
<protein>
    <recommendedName>
        <fullName evidence="2">MINDY deubiquitinase domain-containing protein</fullName>
    </recommendedName>
</protein>
<dbReference type="GO" id="GO:0071944">
    <property type="term" value="C:cell periphery"/>
    <property type="evidence" value="ECO:0007669"/>
    <property type="project" value="TreeGrafter"/>
</dbReference>
<proteinExistence type="predicted"/>
<reference evidence="3" key="1">
    <citation type="submission" date="2022-07" db="EMBL/GenBank/DDBJ databases">
        <title>Phylogenomic reconstructions and comparative analyses of Kickxellomycotina fungi.</title>
        <authorList>
            <person name="Reynolds N.K."/>
            <person name="Stajich J.E."/>
            <person name="Barry K."/>
            <person name="Grigoriev I.V."/>
            <person name="Crous P."/>
            <person name="Smith M.E."/>
        </authorList>
    </citation>
    <scope>NUCLEOTIDE SEQUENCE</scope>
    <source>
        <strain evidence="3">BCRC 34381</strain>
    </source>
</reference>
<feature type="compositionally biased region" description="Basic and acidic residues" evidence="1">
    <location>
        <begin position="310"/>
        <end position="322"/>
    </location>
</feature>
<feature type="region of interest" description="Disordered" evidence="1">
    <location>
        <begin position="363"/>
        <end position="395"/>
    </location>
</feature>
<dbReference type="GO" id="GO:0005829">
    <property type="term" value="C:cytosol"/>
    <property type="evidence" value="ECO:0007669"/>
    <property type="project" value="TreeGrafter"/>
</dbReference>
<feature type="domain" description="MINDY deubiquitinase" evidence="2">
    <location>
        <begin position="4"/>
        <end position="231"/>
    </location>
</feature>
<feature type="compositionally biased region" description="Low complexity" evidence="1">
    <location>
        <begin position="378"/>
        <end position="389"/>
    </location>
</feature>
<dbReference type="GO" id="GO:0016807">
    <property type="term" value="F:cysteine-type carboxypeptidase activity"/>
    <property type="evidence" value="ECO:0007669"/>
    <property type="project" value="TreeGrafter"/>
</dbReference>
<feature type="compositionally biased region" description="Basic and acidic residues" evidence="1">
    <location>
        <begin position="255"/>
        <end position="265"/>
    </location>
</feature>
<feature type="compositionally biased region" description="Gly residues" evidence="1">
    <location>
        <begin position="243"/>
        <end position="254"/>
    </location>
</feature>
<name>A0A9W7YB00_9FUNG</name>
<dbReference type="AlphaFoldDB" id="A0A9W7YB00"/>
<dbReference type="GO" id="GO:0071108">
    <property type="term" value="P:protein K48-linked deubiquitination"/>
    <property type="evidence" value="ECO:0007669"/>
    <property type="project" value="TreeGrafter"/>
</dbReference>
<feature type="region of interest" description="Disordered" evidence="1">
    <location>
        <begin position="109"/>
        <end position="139"/>
    </location>
</feature>